<proteinExistence type="predicted"/>
<evidence type="ECO:0000313" key="2">
    <source>
        <dbReference type="Proteomes" id="UP001264176"/>
    </source>
</evidence>
<reference evidence="1" key="1">
    <citation type="journal article" date="2022" name="Arch. Virol.">
        <title>Identification of a novel vitivirus from pineapple in Reunion Island.</title>
        <authorList>
            <person name="Masse D."/>
            <person name="Filloux D."/>
            <person name="Candresse T."/>
            <person name="Massart S."/>
            <person name="Marais A."/>
            <person name="Verdin E."/>
            <person name="Cassam N."/>
            <person name="Fernandez E."/>
            <person name="Roumagnac P."/>
            <person name="Teycheney P.Y."/>
            <person name="Lefeuvre P."/>
            <person name="Lett J.M."/>
        </authorList>
    </citation>
    <scope>NUCLEOTIDE SEQUENCE</scope>
    <source>
        <strain evidence="1">16-1</strain>
    </source>
</reference>
<sequence length="159" mass="18404">MYNTFFYNKQNKLFFELWTKTGRNLPLRDFILETTKGELFQFGSNPEYKQATVFDWLIITTFLEYGDVGLLKTLIENADNKPGINCEGFTWKDYPTPGVSFRGLSKNFRRLPPEGTLYNAAKQRINRSGLSTRGEDFLSFEGHFIGERGARCLKTFQVV</sequence>
<dbReference type="Proteomes" id="UP001264176">
    <property type="component" value="Segment"/>
</dbReference>
<name>A0AAE9SME3_9VIRU</name>
<protein>
    <submittedName>
        <fullName evidence="1">Uncharacterized protein</fullName>
    </submittedName>
</protein>
<accession>A0AAE9SME3</accession>
<keyword evidence="2" id="KW-1185">Reference proteome</keyword>
<organism evidence="1 2">
    <name type="scientific">Pineapple vitivirus A</name>
    <dbReference type="NCBI Taxonomy" id="2967992"/>
    <lineage>
        <taxon>Viruses</taxon>
        <taxon>Riboviria</taxon>
        <taxon>Orthornavirae</taxon>
        <taxon>Kitrinoviricota</taxon>
        <taxon>Alsuviricetes</taxon>
        <taxon>Tymovirales</taxon>
        <taxon>Betaflexiviridae</taxon>
        <taxon>Trivirinae</taxon>
        <taxon>Vitivirus</taxon>
        <taxon>Vitivirus ananasae</taxon>
    </lineage>
</organism>
<dbReference type="EMBL" id="OM141115">
    <property type="protein sequence ID" value="UUB84587.1"/>
    <property type="molecule type" value="Genomic_RNA"/>
</dbReference>
<evidence type="ECO:0000313" key="1">
    <source>
        <dbReference type="EMBL" id="UUB84587.1"/>
    </source>
</evidence>